<evidence type="ECO:0000256" key="2">
    <source>
        <dbReference type="SAM" id="Phobius"/>
    </source>
</evidence>
<protein>
    <submittedName>
        <fullName evidence="3">(northern house mosquito) hypothetical protein</fullName>
    </submittedName>
</protein>
<name>A0A8D8G7M1_CULPI</name>
<dbReference type="AlphaFoldDB" id="A0A8D8G7M1"/>
<organism evidence="3">
    <name type="scientific">Culex pipiens</name>
    <name type="common">House mosquito</name>
    <dbReference type="NCBI Taxonomy" id="7175"/>
    <lineage>
        <taxon>Eukaryota</taxon>
        <taxon>Metazoa</taxon>
        <taxon>Ecdysozoa</taxon>
        <taxon>Arthropoda</taxon>
        <taxon>Hexapoda</taxon>
        <taxon>Insecta</taxon>
        <taxon>Pterygota</taxon>
        <taxon>Neoptera</taxon>
        <taxon>Endopterygota</taxon>
        <taxon>Diptera</taxon>
        <taxon>Nematocera</taxon>
        <taxon>Culicoidea</taxon>
        <taxon>Culicidae</taxon>
        <taxon>Culicinae</taxon>
        <taxon>Culicini</taxon>
        <taxon>Culex</taxon>
        <taxon>Culex</taxon>
    </lineage>
</organism>
<proteinExistence type="predicted"/>
<keyword evidence="2" id="KW-1133">Transmembrane helix</keyword>
<feature type="region of interest" description="Disordered" evidence="1">
    <location>
        <begin position="120"/>
        <end position="139"/>
    </location>
</feature>
<feature type="transmembrane region" description="Helical" evidence="2">
    <location>
        <begin position="6"/>
        <end position="23"/>
    </location>
</feature>
<dbReference type="EMBL" id="HBUE01137918">
    <property type="protein sequence ID" value="CAG6499454.1"/>
    <property type="molecule type" value="Transcribed_RNA"/>
</dbReference>
<evidence type="ECO:0000256" key="1">
    <source>
        <dbReference type="SAM" id="MobiDB-lite"/>
    </source>
</evidence>
<accession>A0A8D8G7M1</accession>
<sequence length="139" mass="15132">MGVVIMLPADCSFVVASISILFFKSTSKPKLARKSAPIMAWLTSATRKFQVNRLRSPRSVARYRLAKVLIGVPFAACSRNGVGVDIFSFRVAGTIDTSDPVSTRNRSPLVLSERRRRRLENAAPTSADAGGLSSSFLTR</sequence>
<keyword evidence="2" id="KW-0472">Membrane</keyword>
<keyword evidence="2" id="KW-0812">Transmembrane</keyword>
<evidence type="ECO:0000313" key="3">
    <source>
        <dbReference type="EMBL" id="CAG6499467.1"/>
    </source>
</evidence>
<dbReference type="EMBL" id="HBUE01137926">
    <property type="protein sequence ID" value="CAG6499467.1"/>
    <property type="molecule type" value="Transcribed_RNA"/>
</dbReference>
<reference evidence="3" key="1">
    <citation type="submission" date="2021-05" db="EMBL/GenBank/DDBJ databases">
        <authorList>
            <person name="Alioto T."/>
            <person name="Alioto T."/>
            <person name="Gomez Garrido J."/>
        </authorList>
    </citation>
    <scope>NUCLEOTIDE SEQUENCE</scope>
</reference>